<name>A0A2K2H6E9_9BACT</name>
<gene>
    <name evidence="1" type="ORF">C2E25_15720</name>
</gene>
<accession>A0A2K2H6E9</accession>
<dbReference type="RefSeq" id="WP_103116671.1">
    <property type="nucleotide sequence ID" value="NZ_PPFX01000049.1"/>
</dbReference>
<evidence type="ECO:0000313" key="1">
    <source>
        <dbReference type="EMBL" id="PNU18820.1"/>
    </source>
</evidence>
<dbReference type="InterPro" id="IPR008228">
    <property type="entry name" value="UCP006173"/>
</dbReference>
<dbReference type="PANTHER" id="PTHR37421">
    <property type="entry name" value="UPF0260 PROTEIN YCGN"/>
    <property type="match status" value="1"/>
</dbReference>
<dbReference type="Proteomes" id="UP000236340">
    <property type="component" value="Unassembled WGS sequence"/>
</dbReference>
<reference evidence="1 2" key="1">
    <citation type="journal article" date="2018" name="Genome Announc.">
        <title>Genome Sequence of Geothermobacter sp. HR-1 Iron Reducer from the Loihi Seamount.</title>
        <authorList>
            <person name="Smith H."/>
            <person name="Abuyen K."/>
            <person name="Tremblay J."/>
            <person name="Savalia P."/>
            <person name="Perez-Rodriguez I."/>
            <person name="Emerson D."/>
            <person name="Tully B."/>
            <person name="Amend J."/>
        </authorList>
    </citation>
    <scope>NUCLEOTIDE SEQUENCE [LARGE SCALE GENOMIC DNA]</scope>
    <source>
        <strain evidence="1 2">HR-1</strain>
    </source>
</reference>
<sequence length="106" mass="12125">MSDWEKICKQCGRCCFEKRVEADGTIVETETACRYLDVVTRRCKVYHKRFEVGEDCVQLTPEVVATVQWLPRSCGYVEAIGEMQKPGVKITPNACHQAVKENRRKG</sequence>
<organism evidence="1 2">
    <name type="scientific">Geothermobacter hydrogeniphilus</name>
    <dbReference type="NCBI Taxonomy" id="1969733"/>
    <lineage>
        <taxon>Bacteria</taxon>
        <taxon>Pseudomonadati</taxon>
        <taxon>Thermodesulfobacteriota</taxon>
        <taxon>Desulfuromonadia</taxon>
        <taxon>Desulfuromonadales</taxon>
        <taxon>Geothermobacteraceae</taxon>
        <taxon>Geothermobacter</taxon>
    </lineage>
</organism>
<evidence type="ECO:0000313" key="2">
    <source>
        <dbReference type="Proteomes" id="UP000236340"/>
    </source>
</evidence>
<proteinExistence type="predicted"/>
<dbReference type="OrthoDB" id="9786855at2"/>
<protein>
    <submittedName>
        <fullName evidence="1">Uncharacterized protein</fullName>
    </submittedName>
</protein>
<dbReference type="PANTHER" id="PTHR37421:SF1">
    <property type="entry name" value="UPF0260 PROTEIN YCGN"/>
    <property type="match status" value="1"/>
</dbReference>
<comment type="caution">
    <text evidence="1">The sequence shown here is derived from an EMBL/GenBank/DDBJ whole genome shotgun (WGS) entry which is preliminary data.</text>
</comment>
<dbReference type="AlphaFoldDB" id="A0A2K2H6E9"/>
<dbReference type="EMBL" id="PPFX01000049">
    <property type="protein sequence ID" value="PNU18820.1"/>
    <property type="molecule type" value="Genomic_DNA"/>
</dbReference>